<evidence type="ECO:0000313" key="15">
    <source>
        <dbReference type="EMBL" id="KAL2095148.1"/>
    </source>
</evidence>
<evidence type="ECO:0000256" key="8">
    <source>
        <dbReference type="ARBA" id="ARBA00047592"/>
    </source>
</evidence>
<accession>A0ABD1K8C5</accession>
<comment type="catalytic activity">
    <reaction evidence="8">
        <text>L-threonyl-[protein] + ATP = O-phospho-L-threonyl-[protein] + ADP + H(+)</text>
        <dbReference type="Rhea" id="RHEA:46608"/>
        <dbReference type="Rhea" id="RHEA-COMP:11060"/>
        <dbReference type="Rhea" id="RHEA-COMP:11605"/>
        <dbReference type="ChEBI" id="CHEBI:15378"/>
        <dbReference type="ChEBI" id="CHEBI:30013"/>
        <dbReference type="ChEBI" id="CHEBI:30616"/>
        <dbReference type="ChEBI" id="CHEBI:61977"/>
        <dbReference type="ChEBI" id="CHEBI:456216"/>
        <dbReference type="EC" id="2.7.11.24"/>
    </reaction>
</comment>
<comment type="catalytic activity">
    <reaction evidence="9">
        <text>L-threonyl-[protein] + ATP = O-phospho-L-threonyl-[protein] + ADP + H(+)</text>
        <dbReference type="Rhea" id="RHEA:46608"/>
        <dbReference type="Rhea" id="RHEA-COMP:11060"/>
        <dbReference type="Rhea" id="RHEA-COMP:11605"/>
        <dbReference type="ChEBI" id="CHEBI:15378"/>
        <dbReference type="ChEBI" id="CHEBI:30013"/>
        <dbReference type="ChEBI" id="CHEBI:30616"/>
        <dbReference type="ChEBI" id="CHEBI:61977"/>
        <dbReference type="ChEBI" id="CHEBI:456216"/>
        <dbReference type="EC" id="2.7.11.22"/>
    </reaction>
</comment>
<feature type="region of interest" description="Disordered" evidence="13">
    <location>
        <begin position="485"/>
        <end position="520"/>
    </location>
</feature>
<evidence type="ECO:0000256" key="10">
    <source>
        <dbReference type="ARBA" id="ARBA00048312"/>
    </source>
</evidence>
<dbReference type="InterPro" id="IPR011009">
    <property type="entry name" value="Kinase-like_dom_sf"/>
</dbReference>
<comment type="similarity">
    <text evidence="1">Belongs to the protein kinase superfamily. CMGC Ser/Thr protein kinase family. CDC2/CDKX subfamily.</text>
</comment>
<keyword evidence="3" id="KW-0723">Serine/threonine-protein kinase</keyword>
<evidence type="ECO:0000256" key="7">
    <source>
        <dbReference type="ARBA" id="ARBA00022840"/>
    </source>
</evidence>
<feature type="domain" description="Protein kinase" evidence="14">
    <location>
        <begin position="4"/>
        <end position="284"/>
    </location>
</feature>
<keyword evidence="5 12" id="KW-0547">Nucleotide-binding</keyword>
<proteinExistence type="inferred from homology"/>
<evidence type="ECO:0000256" key="3">
    <source>
        <dbReference type="ARBA" id="ARBA00022527"/>
    </source>
</evidence>
<dbReference type="InterPro" id="IPR017441">
    <property type="entry name" value="Protein_kinase_ATP_BS"/>
</dbReference>
<dbReference type="Pfam" id="PF00069">
    <property type="entry name" value="Pkinase"/>
    <property type="match status" value="1"/>
</dbReference>
<comment type="catalytic activity">
    <reaction evidence="10">
        <text>L-seryl-[protein] + ATP = O-phospho-L-seryl-[protein] + ADP + H(+)</text>
        <dbReference type="Rhea" id="RHEA:17989"/>
        <dbReference type="Rhea" id="RHEA-COMP:9863"/>
        <dbReference type="Rhea" id="RHEA-COMP:11604"/>
        <dbReference type="ChEBI" id="CHEBI:15378"/>
        <dbReference type="ChEBI" id="CHEBI:29999"/>
        <dbReference type="ChEBI" id="CHEBI:30616"/>
        <dbReference type="ChEBI" id="CHEBI:83421"/>
        <dbReference type="ChEBI" id="CHEBI:456216"/>
        <dbReference type="EC" id="2.7.11.24"/>
    </reaction>
</comment>
<evidence type="ECO:0000256" key="6">
    <source>
        <dbReference type="ARBA" id="ARBA00022777"/>
    </source>
</evidence>
<comment type="caution">
    <text evidence="15">The sequence shown here is derived from an EMBL/GenBank/DDBJ whole genome shotgun (WGS) entry which is preliminary data.</text>
</comment>
<evidence type="ECO:0000313" key="16">
    <source>
        <dbReference type="Proteomes" id="UP001591681"/>
    </source>
</evidence>
<keyword evidence="7 12" id="KW-0067">ATP-binding</keyword>
<evidence type="ECO:0000256" key="4">
    <source>
        <dbReference type="ARBA" id="ARBA00022679"/>
    </source>
</evidence>
<dbReference type="Proteomes" id="UP001591681">
    <property type="component" value="Unassembled WGS sequence"/>
</dbReference>
<comment type="similarity">
    <text evidence="2">Belongs to the protein kinase superfamily. CMGC Ser/Thr protein kinase family. MAP kinase subfamily.</text>
</comment>
<dbReference type="EMBL" id="JBHFQA010000008">
    <property type="protein sequence ID" value="KAL2095148.1"/>
    <property type="molecule type" value="Genomic_DNA"/>
</dbReference>
<evidence type="ECO:0000256" key="9">
    <source>
        <dbReference type="ARBA" id="ARBA00047811"/>
    </source>
</evidence>
<dbReference type="GO" id="GO:0004693">
    <property type="term" value="F:cyclin-dependent protein serine/threonine kinase activity"/>
    <property type="evidence" value="ECO:0007669"/>
    <property type="project" value="UniProtKB-EC"/>
</dbReference>
<evidence type="ECO:0000256" key="12">
    <source>
        <dbReference type="PROSITE-ProRule" id="PRU10141"/>
    </source>
</evidence>
<reference evidence="15 16" key="1">
    <citation type="submission" date="2024-09" db="EMBL/GenBank/DDBJ databases">
        <title>A chromosome-level genome assembly of Gray's grenadier anchovy, Coilia grayii.</title>
        <authorList>
            <person name="Fu Z."/>
        </authorList>
    </citation>
    <scope>NUCLEOTIDE SEQUENCE [LARGE SCALE GENOMIC DNA]</scope>
    <source>
        <strain evidence="15">G4</strain>
        <tissue evidence="15">Muscle</tissue>
    </source>
</reference>
<dbReference type="GO" id="GO:0005524">
    <property type="term" value="F:ATP binding"/>
    <property type="evidence" value="ECO:0007669"/>
    <property type="project" value="UniProtKB-UniRule"/>
</dbReference>
<feature type="binding site" evidence="12">
    <location>
        <position position="33"/>
    </location>
    <ligand>
        <name>ATP</name>
        <dbReference type="ChEBI" id="CHEBI:30616"/>
    </ligand>
</feature>
<dbReference type="Gene3D" id="3.30.200.20">
    <property type="entry name" value="Phosphorylase Kinase, domain 1"/>
    <property type="match status" value="1"/>
</dbReference>
<dbReference type="PROSITE" id="PS00107">
    <property type="entry name" value="PROTEIN_KINASE_ATP"/>
    <property type="match status" value="1"/>
</dbReference>
<evidence type="ECO:0000259" key="14">
    <source>
        <dbReference type="PROSITE" id="PS50011"/>
    </source>
</evidence>
<name>A0ABD1K8C5_9TELE</name>
<comment type="catalytic activity">
    <reaction evidence="11">
        <text>L-seryl-[protein] + ATP = O-phospho-L-seryl-[protein] + ADP + H(+)</text>
        <dbReference type="Rhea" id="RHEA:17989"/>
        <dbReference type="Rhea" id="RHEA-COMP:9863"/>
        <dbReference type="Rhea" id="RHEA-COMP:11604"/>
        <dbReference type="ChEBI" id="CHEBI:15378"/>
        <dbReference type="ChEBI" id="CHEBI:29999"/>
        <dbReference type="ChEBI" id="CHEBI:30616"/>
        <dbReference type="ChEBI" id="CHEBI:83421"/>
        <dbReference type="ChEBI" id="CHEBI:456216"/>
        <dbReference type="EC" id="2.7.11.22"/>
    </reaction>
</comment>
<sequence>MDMYDNLGVVGQGSYGTVMKCRHKETGHIVAIKRFIDKEEDKSMKKIVMREIKLLRQCRHENLINMLEVFKYKKRMYVVFEFIDHNVLDDLERHPSGLESRRLRKYIFQILRAIDYLHTSNANIKPENVLVSSCGIVKVCDFGFARTLAPANVPLTDYVATRWYRAPELLVRDKNYNKPVDVWAVGCLIIEMATGNAYLTGSSDLDQVHKIVCKVGPLTCHQQDLYFKNPMFAVARLPETELPKDYRKKFHQLPMFLADIVDACLQIDPADRATCSKLLNHRYFTKDQFHERFVPEIQALVLRDAKYYSTQWCQGGTVETTEDPSVCSSSNAKRPPCCLPQDAEKDRRGKEDVTEPKHSRASRRHARMMVDSPVIHTAASSPDIMPEKNVVNVTFTMPRISHCMNFSGAMQAHVEANKARANVVKRRPSPSDMALASGQQADGKMQFQSDGLMVEMASMTKKKVRTVGDVRFPDLPVFGHQMELKNTDVKPAKHSRREQRRCDDSRIPTLVQFDTDPGNK</sequence>
<keyword evidence="16" id="KW-1185">Reference proteome</keyword>
<dbReference type="PROSITE" id="PS50011">
    <property type="entry name" value="PROTEIN_KINASE_DOM"/>
    <property type="match status" value="1"/>
</dbReference>
<keyword evidence="6" id="KW-0418">Kinase</keyword>
<evidence type="ECO:0000256" key="2">
    <source>
        <dbReference type="ARBA" id="ARBA00008832"/>
    </source>
</evidence>
<dbReference type="PANTHER" id="PTHR24055">
    <property type="entry name" value="MITOGEN-ACTIVATED PROTEIN KINASE"/>
    <property type="match status" value="1"/>
</dbReference>
<evidence type="ECO:0000256" key="1">
    <source>
        <dbReference type="ARBA" id="ARBA00006485"/>
    </source>
</evidence>
<dbReference type="SUPFAM" id="SSF56112">
    <property type="entry name" value="Protein kinase-like (PK-like)"/>
    <property type="match status" value="1"/>
</dbReference>
<evidence type="ECO:0000256" key="11">
    <source>
        <dbReference type="ARBA" id="ARBA00048367"/>
    </source>
</evidence>
<dbReference type="AlphaFoldDB" id="A0ABD1K8C5"/>
<gene>
    <name evidence="15" type="ORF">ACEWY4_009867</name>
</gene>
<dbReference type="Gene3D" id="1.10.510.10">
    <property type="entry name" value="Transferase(Phosphotransferase) domain 1"/>
    <property type="match status" value="1"/>
</dbReference>
<feature type="region of interest" description="Disordered" evidence="13">
    <location>
        <begin position="319"/>
        <end position="365"/>
    </location>
</feature>
<protein>
    <recommendedName>
        <fullName evidence="14">Protein kinase domain-containing protein</fullName>
    </recommendedName>
</protein>
<evidence type="ECO:0000256" key="13">
    <source>
        <dbReference type="SAM" id="MobiDB-lite"/>
    </source>
</evidence>
<evidence type="ECO:0000256" key="5">
    <source>
        <dbReference type="ARBA" id="ARBA00022741"/>
    </source>
</evidence>
<dbReference type="InterPro" id="IPR000719">
    <property type="entry name" value="Prot_kinase_dom"/>
</dbReference>
<dbReference type="InterPro" id="IPR050117">
    <property type="entry name" value="MAPK"/>
</dbReference>
<dbReference type="FunFam" id="1.10.510.10:FF:000624">
    <property type="entry name" value="Mitogen-activated protein kinase"/>
    <property type="match status" value="1"/>
</dbReference>
<feature type="compositionally biased region" description="Basic and acidic residues" evidence="13">
    <location>
        <begin position="342"/>
        <end position="358"/>
    </location>
</feature>
<organism evidence="15 16">
    <name type="scientific">Coilia grayii</name>
    <name type="common">Gray's grenadier anchovy</name>
    <dbReference type="NCBI Taxonomy" id="363190"/>
    <lineage>
        <taxon>Eukaryota</taxon>
        <taxon>Metazoa</taxon>
        <taxon>Chordata</taxon>
        <taxon>Craniata</taxon>
        <taxon>Vertebrata</taxon>
        <taxon>Euteleostomi</taxon>
        <taxon>Actinopterygii</taxon>
        <taxon>Neopterygii</taxon>
        <taxon>Teleostei</taxon>
        <taxon>Clupei</taxon>
        <taxon>Clupeiformes</taxon>
        <taxon>Clupeoidei</taxon>
        <taxon>Engraulidae</taxon>
        <taxon>Coilinae</taxon>
        <taxon>Coilia</taxon>
    </lineage>
</organism>
<dbReference type="GO" id="GO:0004707">
    <property type="term" value="F:MAP kinase activity"/>
    <property type="evidence" value="ECO:0007669"/>
    <property type="project" value="UniProtKB-EC"/>
</dbReference>
<keyword evidence="4" id="KW-0808">Transferase</keyword>
<dbReference type="FunFam" id="3.30.200.20:FF:000049">
    <property type="entry name" value="cyclin-dependent kinase-like 1 isoform X1"/>
    <property type="match status" value="1"/>
</dbReference>